<gene>
    <name evidence="1" type="ORF">GCM10011309_22890</name>
</gene>
<protein>
    <recommendedName>
        <fullName evidence="3">Iron complex transport system substrate-binding protein</fullName>
    </recommendedName>
</protein>
<name>A0A918KSU1_9PROT</name>
<dbReference type="PROSITE" id="PS51257">
    <property type="entry name" value="PROKAR_LIPOPROTEIN"/>
    <property type="match status" value="1"/>
</dbReference>
<keyword evidence="2" id="KW-1185">Reference proteome</keyword>
<proteinExistence type="predicted"/>
<dbReference type="Proteomes" id="UP000600865">
    <property type="component" value="Unassembled WGS sequence"/>
</dbReference>
<accession>A0A918KSU1</accession>
<reference evidence="1 2" key="1">
    <citation type="journal article" date="2014" name="Int. J. Syst. Evol. Microbiol.">
        <title>Complete genome sequence of Corynebacterium casei LMG S-19264T (=DSM 44701T), isolated from a smear-ripened cheese.</title>
        <authorList>
            <consortium name="US DOE Joint Genome Institute (JGI-PGF)"/>
            <person name="Walter F."/>
            <person name="Albersmeier A."/>
            <person name="Kalinowski J."/>
            <person name="Ruckert C."/>
        </authorList>
    </citation>
    <scope>NUCLEOTIDE SEQUENCE [LARGE SCALE GENOMIC DNA]</scope>
    <source>
        <strain evidence="1 2">KCTC 23968</strain>
    </source>
</reference>
<evidence type="ECO:0000313" key="1">
    <source>
        <dbReference type="EMBL" id="GGX72050.1"/>
    </source>
</evidence>
<dbReference type="Gene3D" id="3.40.50.1980">
    <property type="entry name" value="Nitrogenase molybdenum iron protein domain"/>
    <property type="match status" value="1"/>
</dbReference>
<dbReference type="RefSeq" id="WP_189585950.1">
    <property type="nucleotide sequence ID" value="NZ_BMYV01000002.1"/>
</dbReference>
<comment type="caution">
    <text evidence="1">The sequence shown here is derived from an EMBL/GenBank/DDBJ whole genome shotgun (WGS) entry which is preliminary data.</text>
</comment>
<organism evidence="1 2">
    <name type="scientific">Litorimonas cladophorae</name>
    <dbReference type="NCBI Taxonomy" id="1220491"/>
    <lineage>
        <taxon>Bacteria</taxon>
        <taxon>Pseudomonadati</taxon>
        <taxon>Pseudomonadota</taxon>
        <taxon>Alphaproteobacteria</taxon>
        <taxon>Maricaulales</taxon>
        <taxon>Robiginitomaculaceae</taxon>
    </lineage>
</organism>
<dbReference type="EMBL" id="BMYV01000002">
    <property type="protein sequence ID" value="GGX72050.1"/>
    <property type="molecule type" value="Genomic_DNA"/>
</dbReference>
<evidence type="ECO:0000313" key="2">
    <source>
        <dbReference type="Proteomes" id="UP000600865"/>
    </source>
</evidence>
<evidence type="ECO:0008006" key="3">
    <source>
        <dbReference type="Google" id="ProtNLM"/>
    </source>
</evidence>
<dbReference type="AlphaFoldDB" id="A0A918KSU1"/>
<sequence>MFRATTFLMVVGLAGCGSPSPAISKDAIVSTTLCADTYLMAIPELEPHLAALSWQSRSSLSRAPKSLQSLPQIDDDAERLHRWQDATIVSSAGTKGDINLSWGEDFTTVWTNFSILSKSLNVTDPTPHLKAKLEKLPHPSKDLRLLYLDRSGATAGTGTFVDAVFQAAGATNIIQTPGWQSPDTETLLTLHPDVIVTSFMGSNYVGVNDRSVRHAGLARKIDALPRIDLHGGLWPCAGPGLIEATVQLSSELAKL</sequence>
<dbReference type="SUPFAM" id="SSF53807">
    <property type="entry name" value="Helical backbone' metal receptor"/>
    <property type="match status" value="1"/>
</dbReference>